<dbReference type="Proteomes" id="UP000175691">
    <property type="component" value="Unassembled WGS sequence"/>
</dbReference>
<dbReference type="Gene3D" id="3.40.50.1000">
    <property type="entry name" value="HAD superfamily/HAD-like"/>
    <property type="match status" value="1"/>
</dbReference>
<dbReference type="InterPro" id="IPR036412">
    <property type="entry name" value="HAD-like_sf"/>
</dbReference>
<gene>
    <name evidence="1" type="ORF">BFC18_13405</name>
</gene>
<accession>A0A1E7Z9I3</accession>
<sequence>MLNLEGIKGVIFDLDGTLVESSLDFTAMRKTIGCPQDEDILTFIDNLPDNDQQKAAHQVILDHELADAREARWLDNGKAMVEAVLKANLPMAIVTRNCRQASDIKITNNNIPITNVLTRECAPAKPDPTALLMVAEQWQIAPAQCLYVGDYIYDQLAAENAGMRWVLV</sequence>
<dbReference type="InterPro" id="IPR006439">
    <property type="entry name" value="HAD-SF_hydro_IA"/>
</dbReference>
<protein>
    <submittedName>
        <fullName evidence="1">Phosphatase</fullName>
    </submittedName>
</protein>
<dbReference type="RefSeq" id="WP_070125821.1">
    <property type="nucleotide sequence ID" value="NZ_MDHN01000029.1"/>
</dbReference>
<dbReference type="Gene3D" id="1.10.260.80">
    <property type="match status" value="1"/>
</dbReference>
<dbReference type="SFLD" id="SFLDG01129">
    <property type="entry name" value="C1.5:_HAD__Beta-PGM__Phosphata"/>
    <property type="match status" value="1"/>
</dbReference>
<evidence type="ECO:0000313" key="1">
    <source>
        <dbReference type="EMBL" id="OFC70179.1"/>
    </source>
</evidence>
<name>A0A1E7Z9I3_9ALTE</name>
<dbReference type="PANTHER" id="PTHR43885">
    <property type="entry name" value="HALOACID DEHALOGENASE-LIKE HYDROLASE"/>
    <property type="match status" value="1"/>
</dbReference>
<dbReference type="SUPFAM" id="SSF56784">
    <property type="entry name" value="HAD-like"/>
    <property type="match status" value="1"/>
</dbReference>
<proteinExistence type="predicted"/>
<dbReference type="NCBIfam" id="TIGR01549">
    <property type="entry name" value="HAD-SF-IA-v1"/>
    <property type="match status" value="1"/>
</dbReference>
<dbReference type="STRING" id="1656094.BFC18_13405"/>
<evidence type="ECO:0000313" key="2">
    <source>
        <dbReference type="Proteomes" id="UP000175691"/>
    </source>
</evidence>
<dbReference type="InterPro" id="IPR023214">
    <property type="entry name" value="HAD_sf"/>
</dbReference>
<organism evidence="1 2">
    <name type="scientific">Alteromonas confluentis</name>
    <dbReference type="NCBI Taxonomy" id="1656094"/>
    <lineage>
        <taxon>Bacteria</taxon>
        <taxon>Pseudomonadati</taxon>
        <taxon>Pseudomonadota</taxon>
        <taxon>Gammaproteobacteria</taxon>
        <taxon>Alteromonadales</taxon>
        <taxon>Alteromonadaceae</taxon>
        <taxon>Alteromonas/Salinimonas group</taxon>
        <taxon>Alteromonas</taxon>
    </lineage>
</organism>
<dbReference type="AlphaFoldDB" id="A0A1E7Z9I3"/>
<dbReference type="EMBL" id="MDHN01000029">
    <property type="protein sequence ID" value="OFC70179.1"/>
    <property type="molecule type" value="Genomic_DNA"/>
</dbReference>
<reference evidence="1 2" key="1">
    <citation type="submission" date="2016-08" db="EMBL/GenBank/DDBJ databases">
        <authorList>
            <person name="Seilhamer J.J."/>
        </authorList>
    </citation>
    <scope>NUCLEOTIDE SEQUENCE [LARGE SCALE GENOMIC DNA]</scope>
    <source>
        <strain evidence="1 2">KCTC 42603</strain>
    </source>
</reference>
<dbReference type="InterPro" id="IPR041492">
    <property type="entry name" value="HAD_2"/>
</dbReference>
<dbReference type="PANTHER" id="PTHR43885:SF1">
    <property type="entry name" value="SUPERFAMILY HYDROLASE, PUTATIVE (AFU_ORTHOLOGUE AFUA_4G13290)-RELATED"/>
    <property type="match status" value="1"/>
</dbReference>
<comment type="caution">
    <text evidence="1">The sequence shown here is derived from an EMBL/GenBank/DDBJ whole genome shotgun (WGS) entry which is preliminary data.</text>
</comment>
<dbReference type="NCBIfam" id="TIGR01509">
    <property type="entry name" value="HAD-SF-IA-v3"/>
    <property type="match status" value="1"/>
</dbReference>
<dbReference type="OrthoDB" id="5623813at2"/>
<dbReference type="Pfam" id="PF13419">
    <property type="entry name" value="HAD_2"/>
    <property type="match status" value="1"/>
</dbReference>
<keyword evidence="2" id="KW-1185">Reference proteome</keyword>
<dbReference type="SFLD" id="SFLDS00003">
    <property type="entry name" value="Haloacid_Dehalogenase"/>
    <property type="match status" value="1"/>
</dbReference>